<keyword evidence="1" id="KW-1133">Transmembrane helix</keyword>
<evidence type="ECO:0000313" key="2">
    <source>
        <dbReference type="EMBL" id="KUM48731.1"/>
    </source>
</evidence>
<keyword evidence="1" id="KW-0812">Transmembrane</keyword>
<geneLocation type="mitochondrion" evidence="2"/>
<evidence type="ECO:0000256" key="1">
    <source>
        <dbReference type="SAM" id="Phobius"/>
    </source>
</evidence>
<name>A0A101M0F7_PICGL</name>
<sequence length="68" mass="7645">MLDPTSLFIRVESKTTGMKELLSVWGIIILSLLRFARIYPETIHLLIQDTAVLRDAAQIPNLTDPTPP</sequence>
<protein>
    <submittedName>
        <fullName evidence="2">Uncharacterized protein</fullName>
    </submittedName>
</protein>
<keyword evidence="1" id="KW-0472">Membrane</keyword>
<dbReference type="AlphaFoldDB" id="A0A101M0F7"/>
<dbReference type="EMBL" id="LKAM01000005">
    <property type="protein sequence ID" value="KUM48731.1"/>
    <property type="molecule type" value="Genomic_DNA"/>
</dbReference>
<organism evidence="2">
    <name type="scientific">Picea glauca</name>
    <name type="common">White spruce</name>
    <name type="synonym">Pinus glauca</name>
    <dbReference type="NCBI Taxonomy" id="3330"/>
    <lineage>
        <taxon>Eukaryota</taxon>
        <taxon>Viridiplantae</taxon>
        <taxon>Streptophyta</taxon>
        <taxon>Embryophyta</taxon>
        <taxon>Tracheophyta</taxon>
        <taxon>Spermatophyta</taxon>
        <taxon>Pinopsida</taxon>
        <taxon>Pinidae</taxon>
        <taxon>Conifers I</taxon>
        <taxon>Pinales</taxon>
        <taxon>Pinaceae</taxon>
        <taxon>Picea</taxon>
    </lineage>
</organism>
<gene>
    <name evidence="2" type="ORF">ABT39_MTgene4746</name>
</gene>
<feature type="transmembrane region" description="Helical" evidence="1">
    <location>
        <begin position="21"/>
        <end position="39"/>
    </location>
</feature>
<accession>A0A101M0F7</accession>
<reference evidence="2" key="1">
    <citation type="journal article" date="2015" name="Genome Biol. Evol.">
        <title>Organellar Genomes of White Spruce (Picea glauca): Assembly and Annotation.</title>
        <authorList>
            <person name="Jackman S.D."/>
            <person name="Warren R.L."/>
            <person name="Gibb E.A."/>
            <person name="Vandervalk B.P."/>
            <person name="Mohamadi H."/>
            <person name="Chu J."/>
            <person name="Raymond A."/>
            <person name="Pleasance S."/>
            <person name="Coope R."/>
            <person name="Wildung M.R."/>
            <person name="Ritland C.E."/>
            <person name="Bousquet J."/>
            <person name="Jones S.J."/>
            <person name="Bohlmann J."/>
            <person name="Birol I."/>
        </authorList>
    </citation>
    <scope>NUCLEOTIDE SEQUENCE [LARGE SCALE GENOMIC DNA]</scope>
    <source>
        <tissue evidence="2">Flushing bud</tissue>
    </source>
</reference>
<proteinExistence type="predicted"/>
<keyword evidence="2" id="KW-0496">Mitochondrion</keyword>
<comment type="caution">
    <text evidence="2">The sequence shown here is derived from an EMBL/GenBank/DDBJ whole genome shotgun (WGS) entry which is preliminary data.</text>
</comment>